<reference evidence="6 8" key="2">
    <citation type="submission" date="2021-03" db="EMBL/GenBank/DDBJ databases">
        <title>Mucilaginibacter strains isolated from gold and copper mining confer multi heavy-metal resistance.</title>
        <authorList>
            <person name="Li Y."/>
        </authorList>
    </citation>
    <scope>NUCLEOTIDE SEQUENCE [LARGE SCALE GENOMIC DNA]</scope>
    <source>
        <strain evidence="6 8">P2-4</strain>
    </source>
</reference>
<evidence type="ECO:0000313" key="5">
    <source>
        <dbReference type="EMBL" id="QEM03778.1"/>
    </source>
</evidence>
<dbReference type="InterPro" id="IPR018060">
    <property type="entry name" value="HTH_AraC"/>
</dbReference>
<dbReference type="EMBL" id="CP043451">
    <property type="protein sequence ID" value="QEM03778.1"/>
    <property type="molecule type" value="Genomic_DNA"/>
</dbReference>
<evidence type="ECO:0000256" key="3">
    <source>
        <dbReference type="ARBA" id="ARBA00023163"/>
    </source>
</evidence>
<dbReference type="Pfam" id="PF12833">
    <property type="entry name" value="HTH_18"/>
    <property type="match status" value="1"/>
</dbReference>
<name>A0AAE6JDT5_9SPHI</name>
<keyword evidence="1" id="KW-0805">Transcription regulation</keyword>
<organism evidence="5 7">
    <name type="scientific">Mucilaginibacter rubeus</name>
    <dbReference type="NCBI Taxonomy" id="2027860"/>
    <lineage>
        <taxon>Bacteria</taxon>
        <taxon>Pseudomonadati</taxon>
        <taxon>Bacteroidota</taxon>
        <taxon>Sphingobacteriia</taxon>
        <taxon>Sphingobacteriales</taxon>
        <taxon>Sphingobacteriaceae</taxon>
        <taxon>Mucilaginibacter</taxon>
    </lineage>
</organism>
<dbReference type="PROSITE" id="PS01124">
    <property type="entry name" value="HTH_ARAC_FAMILY_2"/>
    <property type="match status" value="1"/>
</dbReference>
<keyword evidence="2" id="KW-0238">DNA-binding</keyword>
<dbReference type="AlphaFoldDB" id="A0AAE6JDT5"/>
<dbReference type="SUPFAM" id="SSF46689">
    <property type="entry name" value="Homeodomain-like"/>
    <property type="match status" value="1"/>
</dbReference>
<dbReference type="RefSeq" id="WP_112652389.1">
    <property type="nucleotide sequence ID" value="NZ_CP043451.1"/>
</dbReference>
<feature type="domain" description="HTH araC/xylS-type" evidence="4">
    <location>
        <begin position="184"/>
        <end position="282"/>
    </location>
</feature>
<dbReference type="Proteomes" id="UP000250557">
    <property type="component" value="Chromosome"/>
</dbReference>
<protein>
    <submittedName>
        <fullName evidence="6">Helix-turn-helix domain-containing protein</fullName>
    </submittedName>
    <submittedName>
        <fullName evidence="5">Helix-turn-helix transcriptional regulator</fullName>
    </submittedName>
</protein>
<dbReference type="GO" id="GO:0003700">
    <property type="term" value="F:DNA-binding transcription factor activity"/>
    <property type="evidence" value="ECO:0007669"/>
    <property type="project" value="InterPro"/>
</dbReference>
<reference evidence="5 7" key="1">
    <citation type="submission" date="2019-08" db="EMBL/GenBank/DDBJ databases">
        <title>Comparative genome analysis confer to the adaptation heavy metal polluted environment.</title>
        <authorList>
            <person name="Li Y."/>
        </authorList>
    </citation>
    <scope>NUCLEOTIDE SEQUENCE [LARGE SCALE GENOMIC DNA]</scope>
    <source>
        <strain evidence="5 7">P2</strain>
    </source>
</reference>
<dbReference type="Gene3D" id="1.10.10.60">
    <property type="entry name" value="Homeodomain-like"/>
    <property type="match status" value="2"/>
</dbReference>
<dbReference type="PANTHER" id="PTHR43280:SF27">
    <property type="entry name" value="TRANSCRIPTIONAL REGULATOR MTLR"/>
    <property type="match status" value="1"/>
</dbReference>
<dbReference type="GO" id="GO:0043565">
    <property type="term" value="F:sequence-specific DNA binding"/>
    <property type="evidence" value="ECO:0007669"/>
    <property type="project" value="InterPro"/>
</dbReference>
<evidence type="ECO:0000256" key="2">
    <source>
        <dbReference type="ARBA" id="ARBA00023125"/>
    </source>
</evidence>
<accession>A0AAE6JDT5</accession>
<dbReference type="EMBL" id="CP071880">
    <property type="protein sequence ID" value="QTE47446.1"/>
    <property type="molecule type" value="Genomic_DNA"/>
</dbReference>
<keyword evidence="8" id="KW-1185">Reference proteome</keyword>
<evidence type="ECO:0000313" key="7">
    <source>
        <dbReference type="Proteomes" id="UP000250557"/>
    </source>
</evidence>
<gene>
    <name evidence="5" type="ORF">DIU31_009735</name>
    <name evidence="6" type="ORF">J3L21_17900</name>
</gene>
<evidence type="ECO:0000259" key="4">
    <source>
        <dbReference type="PROSITE" id="PS01124"/>
    </source>
</evidence>
<dbReference type="PANTHER" id="PTHR43280">
    <property type="entry name" value="ARAC-FAMILY TRANSCRIPTIONAL REGULATOR"/>
    <property type="match status" value="1"/>
</dbReference>
<proteinExistence type="predicted"/>
<dbReference type="SMART" id="SM00342">
    <property type="entry name" value="HTH_ARAC"/>
    <property type="match status" value="1"/>
</dbReference>
<dbReference type="Proteomes" id="UP000663940">
    <property type="component" value="Chromosome"/>
</dbReference>
<sequence>MKGVDVFREITPLTQADCFLLFDRNKKRFDFPVHRHKEMELNLILNAAGAKRVIGDHSAEVSDSELVLTGPGLKHGWLNHHCKSDQIREITIQFHEDILGEAMLNRDHLNAIKIMFQASVKGIVFLSETINEVSSQIVALSGKSGFDSVVGFLKILHQLSLSPYKCLCDAEFVEKDIVEEVLIEKALSFINEHYQQQLTFTETAKAVNLPDDLFSRMLKRSTGLTFNDCLARIRLGHVSRLLIENNYPVGEIAYRCGFNNLTNFHRIFKLKKLCTPKQFREKYSGNRLAVY</sequence>
<dbReference type="InterPro" id="IPR009057">
    <property type="entry name" value="Homeodomain-like_sf"/>
</dbReference>
<evidence type="ECO:0000313" key="6">
    <source>
        <dbReference type="EMBL" id="QTE47446.1"/>
    </source>
</evidence>
<evidence type="ECO:0000313" key="8">
    <source>
        <dbReference type="Proteomes" id="UP000663940"/>
    </source>
</evidence>
<evidence type="ECO:0000256" key="1">
    <source>
        <dbReference type="ARBA" id="ARBA00023015"/>
    </source>
</evidence>
<keyword evidence="3" id="KW-0804">Transcription</keyword>